<feature type="transmembrane region" description="Helical" evidence="7">
    <location>
        <begin position="231"/>
        <end position="251"/>
    </location>
</feature>
<evidence type="ECO:0000256" key="1">
    <source>
        <dbReference type="ARBA" id="ARBA00004127"/>
    </source>
</evidence>
<dbReference type="Pfam" id="PF03821">
    <property type="entry name" value="Mtp"/>
    <property type="match status" value="1"/>
</dbReference>
<name>A0A0V1KCC1_TRIPS</name>
<dbReference type="Proteomes" id="UP000054826">
    <property type="component" value="Unassembled WGS sequence"/>
</dbReference>
<keyword evidence="3" id="KW-0813">Transport</keyword>
<sequence>MSLYDLLFIIFIFCDDFFLLTLRIFVCSLSDEFSAQRFAVSRPVHHLQCLKNFAQKHFVSHLFQSSRSSSSSSSSSSIKMDLHFYDFNIFKNIFSIQMFRTGRYGRHLANDPRFRCCGCCHVQTGAVCLGLYNITLQCFALCFLIFTVVNPDVFFELNVKQGLLQSGYNESYELDDFNKIGIHERLPELPTPVPQNSFSLTENDHHAGFIPSRAEVLVITRRRLRPADAHLAIALVFGLMFITSMMIYGIFKGRPLYLIPFFCFQVFDLILSCLTAVGHYTWMPSVEDIIQQNPDLPFRDQLAGLNSQWIAICILLFYLLIIVVKIYFIGIVWSCYQFLQAANADNMRLDDPKADMDNVQIFTPTEIVETTVKLPPAYDELPPQYTAAYFPYAR</sequence>
<dbReference type="InterPro" id="IPR004687">
    <property type="entry name" value="LAPTM4/5"/>
</dbReference>
<comment type="similarity">
    <text evidence="2">Belongs to the LAPTM4/LAPTM5 transporter family.</text>
</comment>
<evidence type="ECO:0000256" key="3">
    <source>
        <dbReference type="ARBA" id="ARBA00022448"/>
    </source>
</evidence>
<dbReference type="InterPro" id="IPR051115">
    <property type="entry name" value="LAPTM_transporter"/>
</dbReference>
<evidence type="ECO:0000313" key="8">
    <source>
        <dbReference type="EMBL" id="KRZ44855.1"/>
    </source>
</evidence>
<dbReference type="GO" id="GO:0005765">
    <property type="term" value="C:lysosomal membrane"/>
    <property type="evidence" value="ECO:0007669"/>
    <property type="project" value="TreeGrafter"/>
</dbReference>
<feature type="transmembrane region" description="Helical" evidence="7">
    <location>
        <begin position="6"/>
        <end position="26"/>
    </location>
</feature>
<dbReference type="GO" id="GO:0012505">
    <property type="term" value="C:endomembrane system"/>
    <property type="evidence" value="ECO:0007669"/>
    <property type="project" value="UniProtKB-SubCell"/>
</dbReference>
<evidence type="ECO:0000256" key="7">
    <source>
        <dbReference type="SAM" id="Phobius"/>
    </source>
</evidence>
<keyword evidence="4 7" id="KW-0812">Transmembrane</keyword>
<proteinExistence type="inferred from homology"/>
<dbReference type="EMBL" id="JYDV01000004">
    <property type="protein sequence ID" value="KRZ44855.1"/>
    <property type="molecule type" value="Genomic_DNA"/>
</dbReference>
<reference evidence="8 9" key="1">
    <citation type="submission" date="2015-01" db="EMBL/GenBank/DDBJ databases">
        <title>Evolution of Trichinella species and genotypes.</title>
        <authorList>
            <person name="Korhonen P.K."/>
            <person name="Edoardo P."/>
            <person name="Giuseppe L.R."/>
            <person name="Gasser R.B."/>
        </authorList>
    </citation>
    <scope>NUCLEOTIDE SEQUENCE [LARGE SCALE GENOMIC DNA]</scope>
    <source>
        <strain evidence="8">ISS176</strain>
    </source>
</reference>
<feature type="transmembrane region" description="Helical" evidence="7">
    <location>
        <begin position="257"/>
        <end position="277"/>
    </location>
</feature>
<dbReference type="PANTHER" id="PTHR12479">
    <property type="entry name" value="LYSOSOMAL-ASSOCIATED TRANSMEMBRANE PROTEIN"/>
    <property type="match status" value="1"/>
</dbReference>
<keyword evidence="6 7" id="KW-0472">Membrane</keyword>
<evidence type="ECO:0000256" key="5">
    <source>
        <dbReference type="ARBA" id="ARBA00022989"/>
    </source>
</evidence>
<gene>
    <name evidence="8" type="primary">LAPTM4A</name>
    <name evidence="8" type="ORF">T4C_8686</name>
</gene>
<organism evidence="8 9">
    <name type="scientific">Trichinella pseudospiralis</name>
    <name type="common">Parasitic roundworm</name>
    <dbReference type="NCBI Taxonomy" id="6337"/>
    <lineage>
        <taxon>Eukaryota</taxon>
        <taxon>Metazoa</taxon>
        <taxon>Ecdysozoa</taxon>
        <taxon>Nematoda</taxon>
        <taxon>Enoplea</taxon>
        <taxon>Dorylaimia</taxon>
        <taxon>Trichinellida</taxon>
        <taxon>Trichinellidae</taxon>
        <taxon>Trichinella</taxon>
    </lineage>
</organism>
<evidence type="ECO:0000256" key="4">
    <source>
        <dbReference type="ARBA" id="ARBA00022692"/>
    </source>
</evidence>
<dbReference type="PANTHER" id="PTHR12479:SF10">
    <property type="entry name" value="LYSOSOMAL-ASSOCIATED TRANSMEMBRANE PROTEIN"/>
    <property type="match status" value="1"/>
</dbReference>
<evidence type="ECO:0000256" key="2">
    <source>
        <dbReference type="ARBA" id="ARBA00010076"/>
    </source>
</evidence>
<feature type="transmembrane region" description="Helical" evidence="7">
    <location>
        <begin position="309"/>
        <end position="333"/>
    </location>
</feature>
<comment type="caution">
    <text evidence="8">The sequence shown here is derived from an EMBL/GenBank/DDBJ whole genome shotgun (WGS) entry which is preliminary data.</text>
</comment>
<comment type="subcellular location">
    <subcellularLocation>
        <location evidence="1">Endomembrane system</location>
        <topology evidence="1">Multi-pass membrane protein</topology>
    </subcellularLocation>
</comment>
<keyword evidence="5 7" id="KW-1133">Transmembrane helix</keyword>
<protein>
    <submittedName>
        <fullName evidence="8">Lysosomal-associated transmembrane protein 4A</fullName>
    </submittedName>
</protein>
<evidence type="ECO:0000313" key="9">
    <source>
        <dbReference type="Proteomes" id="UP000054826"/>
    </source>
</evidence>
<dbReference type="AlphaFoldDB" id="A0A0V1KCC1"/>
<accession>A0A0V1KCC1</accession>
<evidence type="ECO:0000256" key="6">
    <source>
        <dbReference type="ARBA" id="ARBA00023136"/>
    </source>
</evidence>